<keyword evidence="1" id="KW-0963">Cytoplasm</keyword>
<dbReference type="Proteomes" id="UP000266340">
    <property type="component" value="Unassembled WGS sequence"/>
</dbReference>
<dbReference type="InterPro" id="IPR029044">
    <property type="entry name" value="Nucleotide-diphossugar_trans"/>
</dbReference>
<evidence type="ECO:0000256" key="3">
    <source>
        <dbReference type="ARBA" id="ARBA00022723"/>
    </source>
</evidence>
<organism evidence="9 10">
    <name type="scientific">Cohnella faecalis</name>
    <dbReference type="NCBI Taxonomy" id="2315694"/>
    <lineage>
        <taxon>Bacteria</taxon>
        <taxon>Bacillati</taxon>
        <taxon>Bacillota</taxon>
        <taxon>Bacilli</taxon>
        <taxon>Bacillales</taxon>
        <taxon>Paenibacillaceae</taxon>
        <taxon>Cohnella</taxon>
    </lineage>
</organism>
<comment type="caution">
    <text evidence="9">The sequence shown here is derived from an EMBL/GenBank/DDBJ whole genome shotgun (WGS) entry which is preliminary data.</text>
</comment>
<dbReference type="OrthoDB" id="9788394at2"/>
<keyword evidence="10" id="KW-1185">Reference proteome</keyword>
<keyword evidence="7" id="KW-0501">Molybdenum cofactor biosynthesis</keyword>
<evidence type="ECO:0000256" key="4">
    <source>
        <dbReference type="ARBA" id="ARBA00022741"/>
    </source>
</evidence>
<dbReference type="Gene3D" id="3.90.550.10">
    <property type="entry name" value="Spore Coat Polysaccharide Biosynthesis Protein SpsA, Chain A"/>
    <property type="match status" value="1"/>
</dbReference>
<evidence type="ECO:0000256" key="5">
    <source>
        <dbReference type="ARBA" id="ARBA00022842"/>
    </source>
</evidence>
<evidence type="ECO:0000313" key="10">
    <source>
        <dbReference type="Proteomes" id="UP000266340"/>
    </source>
</evidence>
<dbReference type="GO" id="GO:0016779">
    <property type="term" value="F:nucleotidyltransferase activity"/>
    <property type="evidence" value="ECO:0007669"/>
    <property type="project" value="UniProtKB-KW"/>
</dbReference>
<dbReference type="GO" id="GO:0006777">
    <property type="term" value="P:Mo-molybdopterin cofactor biosynthetic process"/>
    <property type="evidence" value="ECO:0007669"/>
    <property type="project" value="UniProtKB-KW"/>
</dbReference>
<keyword evidence="2 9" id="KW-0808">Transferase</keyword>
<evidence type="ECO:0000259" key="8">
    <source>
        <dbReference type="Pfam" id="PF12804"/>
    </source>
</evidence>
<reference evidence="9 10" key="1">
    <citation type="submission" date="2018-09" db="EMBL/GenBank/DDBJ databases">
        <title>Cohnella cavernae sp. nov., isolated from a karst cave.</title>
        <authorList>
            <person name="Zhu H."/>
        </authorList>
    </citation>
    <scope>NUCLEOTIDE SEQUENCE [LARGE SCALE GENOMIC DNA]</scope>
    <source>
        <strain evidence="9 10">K2E09-144</strain>
    </source>
</reference>
<sequence>MNGLAGTVTGAILAGGPNTGMDGRSKALLPFGNEPLVQRQIQAMQEICREVVVVTNDPKPFFRILDHSVRIITDSYSGSGPMSGVHAALRLARNPFVWIVGSDMPFISAEAAARLVMAGRFGNHFDAVLPVLGGKPVPLHGVYDTRCADKVQSTLEEGRGELTDLMGAIRWYGLPADSWERASEREGLAGSFAYSFDDQIEYERALELAFGSLKE</sequence>
<dbReference type="InterPro" id="IPR025877">
    <property type="entry name" value="MobA-like_NTP_Trfase"/>
</dbReference>
<gene>
    <name evidence="9" type="ORF">D3H35_12275</name>
</gene>
<dbReference type="Pfam" id="PF12804">
    <property type="entry name" value="NTP_transf_3"/>
    <property type="match status" value="1"/>
</dbReference>
<name>A0A398CWN7_9BACL</name>
<dbReference type="PANTHER" id="PTHR19136:SF81">
    <property type="entry name" value="MOLYBDENUM COFACTOR GUANYLYLTRANSFERASE"/>
    <property type="match status" value="1"/>
</dbReference>
<evidence type="ECO:0000313" key="9">
    <source>
        <dbReference type="EMBL" id="RIE03434.1"/>
    </source>
</evidence>
<dbReference type="GO" id="GO:0046872">
    <property type="term" value="F:metal ion binding"/>
    <property type="evidence" value="ECO:0007669"/>
    <property type="project" value="UniProtKB-KW"/>
</dbReference>
<keyword evidence="5" id="KW-0460">Magnesium</keyword>
<evidence type="ECO:0000256" key="6">
    <source>
        <dbReference type="ARBA" id="ARBA00023134"/>
    </source>
</evidence>
<evidence type="ECO:0000256" key="7">
    <source>
        <dbReference type="ARBA" id="ARBA00023150"/>
    </source>
</evidence>
<feature type="domain" description="MobA-like NTP transferase" evidence="8">
    <location>
        <begin position="10"/>
        <end position="159"/>
    </location>
</feature>
<keyword evidence="3" id="KW-0479">Metal-binding</keyword>
<keyword evidence="6" id="KW-0342">GTP-binding</keyword>
<proteinExistence type="predicted"/>
<dbReference type="RefSeq" id="WP_119149644.1">
    <property type="nucleotide sequence ID" value="NZ_JBHSOV010000005.1"/>
</dbReference>
<protein>
    <submittedName>
        <fullName evidence="9">Molybdenum cofactor guanylyltransferase</fullName>
    </submittedName>
</protein>
<accession>A0A398CWN7</accession>
<keyword evidence="4" id="KW-0547">Nucleotide-binding</keyword>
<evidence type="ECO:0000256" key="2">
    <source>
        <dbReference type="ARBA" id="ARBA00022679"/>
    </source>
</evidence>
<dbReference type="InterPro" id="IPR013482">
    <property type="entry name" value="Molybde_CF_guanTrfase"/>
</dbReference>
<dbReference type="GO" id="GO:0005525">
    <property type="term" value="F:GTP binding"/>
    <property type="evidence" value="ECO:0007669"/>
    <property type="project" value="UniProtKB-KW"/>
</dbReference>
<keyword evidence="9" id="KW-0548">Nucleotidyltransferase</keyword>
<dbReference type="SUPFAM" id="SSF53448">
    <property type="entry name" value="Nucleotide-diphospho-sugar transferases"/>
    <property type="match status" value="1"/>
</dbReference>
<dbReference type="AlphaFoldDB" id="A0A398CWN7"/>
<evidence type="ECO:0000256" key="1">
    <source>
        <dbReference type="ARBA" id="ARBA00022490"/>
    </source>
</evidence>
<dbReference type="PANTHER" id="PTHR19136">
    <property type="entry name" value="MOLYBDENUM COFACTOR GUANYLYLTRANSFERASE"/>
    <property type="match status" value="1"/>
</dbReference>
<dbReference type="EMBL" id="QXJM01000037">
    <property type="protein sequence ID" value="RIE03434.1"/>
    <property type="molecule type" value="Genomic_DNA"/>
</dbReference>
<dbReference type="CDD" id="cd02503">
    <property type="entry name" value="MobA"/>
    <property type="match status" value="1"/>
</dbReference>